<dbReference type="InterPro" id="IPR016181">
    <property type="entry name" value="Acyl_CoA_acyltransferase"/>
</dbReference>
<organism evidence="2 3">
    <name type="scientific">Kaistia nematophila</name>
    <dbReference type="NCBI Taxonomy" id="2994654"/>
    <lineage>
        <taxon>Bacteria</taxon>
        <taxon>Pseudomonadati</taxon>
        <taxon>Pseudomonadota</taxon>
        <taxon>Alphaproteobacteria</taxon>
        <taxon>Hyphomicrobiales</taxon>
        <taxon>Kaistiaceae</taxon>
        <taxon>Kaistia</taxon>
    </lineage>
</organism>
<evidence type="ECO:0000313" key="2">
    <source>
        <dbReference type="EMBL" id="MCX5568050.1"/>
    </source>
</evidence>
<dbReference type="InterPro" id="IPR031165">
    <property type="entry name" value="GNAT_YJDJ"/>
</dbReference>
<keyword evidence="3" id="KW-1185">Reference proteome</keyword>
<dbReference type="CDD" id="cd04301">
    <property type="entry name" value="NAT_SF"/>
    <property type="match status" value="1"/>
</dbReference>
<dbReference type="EMBL" id="JAPKNK010000001">
    <property type="protein sequence ID" value="MCX5568050.1"/>
    <property type="molecule type" value="Genomic_DNA"/>
</dbReference>
<name>A0A9X3DY70_9HYPH</name>
<dbReference type="PROSITE" id="PS51729">
    <property type="entry name" value="GNAT_YJDJ"/>
    <property type="match status" value="1"/>
</dbReference>
<evidence type="ECO:0000259" key="1">
    <source>
        <dbReference type="PROSITE" id="PS51729"/>
    </source>
</evidence>
<dbReference type="SUPFAM" id="SSF55729">
    <property type="entry name" value="Acyl-CoA N-acyltransferases (Nat)"/>
    <property type="match status" value="1"/>
</dbReference>
<dbReference type="AlphaFoldDB" id="A0A9X3DY70"/>
<dbReference type="PANTHER" id="PTHR31435">
    <property type="entry name" value="PROTEIN NATD1"/>
    <property type="match status" value="1"/>
</dbReference>
<dbReference type="Gene3D" id="3.40.630.30">
    <property type="match status" value="1"/>
</dbReference>
<protein>
    <submittedName>
        <fullName evidence="2">GNAT family N-acetyltransferase</fullName>
    </submittedName>
</protein>
<sequence>MSDKPKLLITPTRFEMEVDGHVAFILYRMQGDVIELVHTEVPPELAGRGIGTKLVRAVLDDIRARGAKLHPLCPFVHAYIARHSEYADLVTD</sequence>
<dbReference type="Pfam" id="PF14542">
    <property type="entry name" value="Acetyltransf_CG"/>
    <property type="match status" value="1"/>
</dbReference>
<accession>A0A9X3DY70</accession>
<proteinExistence type="predicted"/>
<dbReference type="RefSeq" id="WP_266337013.1">
    <property type="nucleotide sequence ID" value="NZ_JAPKNK010000001.1"/>
</dbReference>
<evidence type="ECO:0000313" key="3">
    <source>
        <dbReference type="Proteomes" id="UP001144805"/>
    </source>
</evidence>
<feature type="domain" description="N-acetyltransferase" evidence="1">
    <location>
        <begin position="6"/>
        <end position="91"/>
    </location>
</feature>
<dbReference type="PANTHER" id="PTHR31435:SF10">
    <property type="entry name" value="BSR4717 PROTEIN"/>
    <property type="match status" value="1"/>
</dbReference>
<gene>
    <name evidence="2" type="ORF">OSH07_02465</name>
</gene>
<comment type="caution">
    <text evidence="2">The sequence shown here is derived from an EMBL/GenBank/DDBJ whole genome shotgun (WGS) entry which is preliminary data.</text>
</comment>
<reference evidence="2" key="1">
    <citation type="submission" date="2022-11" db="EMBL/GenBank/DDBJ databases">
        <title>Biodiversity and phylogenetic relationships of bacteria.</title>
        <authorList>
            <person name="Machado R.A.R."/>
            <person name="Bhat A."/>
            <person name="Loulou A."/>
            <person name="Kallel S."/>
        </authorList>
    </citation>
    <scope>NUCLEOTIDE SEQUENCE</scope>
    <source>
        <strain evidence="2">K-TC2</strain>
    </source>
</reference>
<dbReference type="Proteomes" id="UP001144805">
    <property type="component" value="Unassembled WGS sequence"/>
</dbReference>
<dbReference type="InterPro" id="IPR045057">
    <property type="entry name" value="Gcn5-rel_NAT"/>
</dbReference>